<protein>
    <recommendedName>
        <fullName evidence="3">DNA primase</fullName>
    </recommendedName>
</protein>
<keyword evidence="2" id="KW-1185">Reference proteome</keyword>
<dbReference type="AlphaFoldDB" id="A0A7Y6NQU8"/>
<dbReference type="Proteomes" id="UP000529637">
    <property type="component" value="Unassembled WGS sequence"/>
</dbReference>
<sequence>MSAVDSLLARLDNPRPNGRDRWRCACPVCGERNRSTLSIGVGDNGCVLLKCWKEGCGPEQIANAVGLELEDLFPPREHSASPLKRRRLITANQALELLDDEMTLMFVCGSDMARGQALDEPTRERLMVAAARIGMLRQEVRS</sequence>
<evidence type="ECO:0008006" key="3">
    <source>
        <dbReference type="Google" id="ProtNLM"/>
    </source>
</evidence>
<accession>A0A7Y6NQU8</accession>
<dbReference type="EMBL" id="JABWMJ010000008">
    <property type="protein sequence ID" value="NUZ07650.1"/>
    <property type="molecule type" value="Genomic_DNA"/>
</dbReference>
<dbReference type="RefSeq" id="WP_176070480.1">
    <property type="nucleotide sequence ID" value="NZ_JABWMJ010000008.1"/>
</dbReference>
<gene>
    <name evidence="1" type="ORF">HQN59_17935</name>
</gene>
<comment type="caution">
    <text evidence="1">The sequence shown here is derived from an EMBL/GenBank/DDBJ whole genome shotgun (WGS) entry which is preliminary data.</text>
</comment>
<organism evidence="1 2">
    <name type="scientific">Piscinibacter koreensis</name>
    <dbReference type="NCBI Taxonomy" id="2742824"/>
    <lineage>
        <taxon>Bacteria</taxon>
        <taxon>Pseudomonadati</taxon>
        <taxon>Pseudomonadota</taxon>
        <taxon>Betaproteobacteria</taxon>
        <taxon>Burkholderiales</taxon>
        <taxon>Sphaerotilaceae</taxon>
        <taxon>Piscinibacter</taxon>
    </lineage>
</organism>
<reference evidence="1 2" key="1">
    <citation type="submission" date="2020-06" db="EMBL/GenBank/DDBJ databases">
        <title>Schlegella sp. ID0723 isolated from air conditioner.</title>
        <authorList>
            <person name="Kim D.Y."/>
            <person name="Kim D.-U."/>
        </authorList>
    </citation>
    <scope>NUCLEOTIDE SEQUENCE [LARGE SCALE GENOMIC DNA]</scope>
    <source>
        <strain evidence="1 2">ID0723</strain>
    </source>
</reference>
<evidence type="ECO:0000313" key="1">
    <source>
        <dbReference type="EMBL" id="NUZ07650.1"/>
    </source>
</evidence>
<name>A0A7Y6NQU8_9BURK</name>
<evidence type="ECO:0000313" key="2">
    <source>
        <dbReference type="Proteomes" id="UP000529637"/>
    </source>
</evidence>
<proteinExistence type="predicted"/>